<dbReference type="EMBL" id="JADFTS010000006">
    <property type="protein sequence ID" value="KAF9602152.1"/>
    <property type="molecule type" value="Genomic_DNA"/>
</dbReference>
<dbReference type="InterPro" id="IPR004252">
    <property type="entry name" value="Probable_transposase_24"/>
</dbReference>
<reference evidence="1 2" key="1">
    <citation type="submission" date="2020-10" db="EMBL/GenBank/DDBJ databases">
        <title>The Coptis chinensis genome and diversification of protoberbering-type alkaloids.</title>
        <authorList>
            <person name="Wang B."/>
            <person name="Shu S."/>
            <person name="Song C."/>
            <person name="Liu Y."/>
        </authorList>
    </citation>
    <scope>NUCLEOTIDE SEQUENCE [LARGE SCALE GENOMIC DNA]</scope>
    <source>
        <strain evidence="1">HL-2020</strain>
        <tissue evidence="1">Leaf</tissue>
    </source>
</reference>
<dbReference type="Pfam" id="PF03004">
    <property type="entry name" value="Transposase_24"/>
    <property type="match status" value="1"/>
</dbReference>
<gene>
    <name evidence="1" type="ORF">IFM89_025381</name>
</gene>
<sequence>MNIRETNAKNRQALDVYHTSGKHGSAKVAHMMNKKRTAAGAKPVTRVDVWIETHTCKDGSTSKTVAPIMGQVKQLNSAQTEEDSEDILQDPLTKVLGLDKGGRTRGVGSTVSQTQVLASIPAQEKLAELEKERNAKDQTINVLKSDVEYLKSTVADIKDWCTRNQHGSSCSQHEAASTSSVATTPAPNDCSFSNNVLYRLLDSQKKVAAHGKVIVQDVQFL</sequence>
<dbReference type="OrthoDB" id="692019at2759"/>
<name>A0A835LRG5_9MAGN</name>
<evidence type="ECO:0000313" key="2">
    <source>
        <dbReference type="Proteomes" id="UP000631114"/>
    </source>
</evidence>
<accession>A0A835LRG5</accession>
<comment type="caution">
    <text evidence="1">The sequence shown here is derived from an EMBL/GenBank/DDBJ whole genome shotgun (WGS) entry which is preliminary data.</text>
</comment>
<organism evidence="1 2">
    <name type="scientific">Coptis chinensis</name>
    <dbReference type="NCBI Taxonomy" id="261450"/>
    <lineage>
        <taxon>Eukaryota</taxon>
        <taxon>Viridiplantae</taxon>
        <taxon>Streptophyta</taxon>
        <taxon>Embryophyta</taxon>
        <taxon>Tracheophyta</taxon>
        <taxon>Spermatophyta</taxon>
        <taxon>Magnoliopsida</taxon>
        <taxon>Ranunculales</taxon>
        <taxon>Ranunculaceae</taxon>
        <taxon>Coptidoideae</taxon>
        <taxon>Coptis</taxon>
    </lineage>
</organism>
<dbReference type="AlphaFoldDB" id="A0A835LRG5"/>
<evidence type="ECO:0000313" key="1">
    <source>
        <dbReference type="EMBL" id="KAF9602152.1"/>
    </source>
</evidence>
<protein>
    <submittedName>
        <fullName evidence="1">Uncharacterized protein</fullName>
    </submittedName>
</protein>
<dbReference type="Proteomes" id="UP000631114">
    <property type="component" value="Unassembled WGS sequence"/>
</dbReference>
<keyword evidence="2" id="KW-1185">Reference proteome</keyword>
<proteinExistence type="predicted"/>